<evidence type="ECO:0000256" key="7">
    <source>
        <dbReference type="ARBA" id="ARBA00022741"/>
    </source>
</evidence>
<dbReference type="InterPro" id="IPR003442">
    <property type="entry name" value="T6A_TsaE"/>
</dbReference>
<dbReference type="NCBIfam" id="TIGR00150">
    <property type="entry name" value="T6A_YjeE"/>
    <property type="match status" value="1"/>
</dbReference>
<gene>
    <name evidence="11" type="primary">tsaE</name>
    <name evidence="11" type="ORF">NPA36_02670</name>
</gene>
<reference evidence="11" key="3">
    <citation type="journal article" date="2023" name="Microbiol. Resour. Announc.">
        <title>Draft Genome Sequence of Granulicatella sp. Strain S8, Isolated from a Marine Fish, Seriola quinqueradiata.</title>
        <authorList>
            <person name="Lee M."/>
            <person name="Farooq A."/>
            <person name="Jeong J.B."/>
            <person name="Jung M.Y."/>
        </authorList>
    </citation>
    <scope>NUCLEOTIDE SEQUENCE</scope>
    <source>
        <strain evidence="11">S8</strain>
    </source>
</reference>
<comment type="caution">
    <text evidence="11">The sequence shown here is derived from an EMBL/GenBank/DDBJ whole genome shotgun (WGS) entry which is preliminary data.</text>
</comment>
<accession>A0ABT1WLR5</accession>
<sequence length="176" mass="20043">MDKISILIENEAQTLELAEILAEQAFPGALFLLEGELGAGKTTFTKGIAKGLGISRIIKSPTYTLIREYQDGRLPLYHMDMYRLEVAGSDDLGLEEYILGQGLTVIEWAKFIEDQLPEDFLLIQFHKLNSDEAATDKYLEARRIELFPSGLAYQKWLDNIQNQLQVTSQKEDERDE</sequence>
<protein>
    <recommendedName>
        <fullName evidence="3">tRNA threonylcarbamoyladenosine biosynthesis protein TsaE</fullName>
    </recommendedName>
    <alternativeName>
        <fullName evidence="10">t(6)A37 threonylcarbamoyladenosine biosynthesis protein TsaE</fullName>
    </alternativeName>
</protein>
<proteinExistence type="inferred from homology"/>
<dbReference type="PANTHER" id="PTHR33540:SF2">
    <property type="entry name" value="TRNA THREONYLCARBAMOYLADENOSINE BIOSYNTHESIS PROTEIN TSAE"/>
    <property type="match status" value="1"/>
</dbReference>
<keyword evidence="5" id="KW-0819">tRNA processing</keyword>
<dbReference type="Pfam" id="PF02367">
    <property type="entry name" value="TsaE"/>
    <property type="match status" value="1"/>
</dbReference>
<evidence type="ECO:0000256" key="3">
    <source>
        <dbReference type="ARBA" id="ARBA00019010"/>
    </source>
</evidence>
<evidence type="ECO:0000256" key="5">
    <source>
        <dbReference type="ARBA" id="ARBA00022694"/>
    </source>
</evidence>
<comment type="subcellular location">
    <subcellularLocation>
        <location evidence="1">Cytoplasm</location>
    </subcellularLocation>
</comment>
<organism evidence="11 12">
    <name type="scientific">Granulicatella seriolae</name>
    <dbReference type="NCBI Taxonomy" id="2967226"/>
    <lineage>
        <taxon>Bacteria</taxon>
        <taxon>Bacillati</taxon>
        <taxon>Bacillota</taxon>
        <taxon>Bacilli</taxon>
        <taxon>Lactobacillales</taxon>
        <taxon>Carnobacteriaceae</taxon>
        <taxon>Granulicatella</taxon>
    </lineage>
</organism>
<evidence type="ECO:0000256" key="8">
    <source>
        <dbReference type="ARBA" id="ARBA00022840"/>
    </source>
</evidence>
<keyword evidence="8" id="KW-0067">ATP-binding</keyword>
<keyword evidence="6" id="KW-0479">Metal-binding</keyword>
<evidence type="ECO:0000256" key="1">
    <source>
        <dbReference type="ARBA" id="ARBA00004496"/>
    </source>
</evidence>
<comment type="similarity">
    <text evidence="2">Belongs to the TsaE family.</text>
</comment>
<reference evidence="11" key="2">
    <citation type="journal article" date="2023" name="Curr. Microbiol.">
        <title>Granulicatella seriolae sp. nov., a Novel Facultative Anaerobe Isolated from Yellowtail Marine Fish.</title>
        <authorList>
            <person name="Lee M."/>
            <person name="Choi Y.J."/>
            <person name="Farooq A."/>
            <person name="Jeong J.B."/>
            <person name="Jung M.Y."/>
        </authorList>
    </citation>
    <scope>NUCLEOTIDE SEQUENCE</scope>
    <source>
        <strain evidence="11">S8</strain>
    </source>
</reference>
<evidence type="ECO:0000256" key="6">
    <source>
        <dbReference type="ARBA" id="ARBA00022723"/>
    </source>
</evidence>
<dbReference type="Gene3D" id="3.40.50.300">
    <property type="entry name" value="P-loop containing nucleotide triphosphate hydrolases"/>
    <property type="match status" value="1"/>
</dbReference>
<dbReference type="SUPFAM" id="SSF52540">
    <property type="entry name" value="P-loop containing nucleoside triphosphate hydrolases"/>
    <property type="match status" value="1"/>
</dbReference>
<dbReference type="PANTHER" id="PTHR33540">
    <property type="entry name" value="TRNA THREONYLCARBAMOYLADENOSINE BIOSYNTHESIS PROTEIN TSAE"/>
    <property type="match status" value="1"/>
</dbReference>
<keyword evidence="9" id="KW-0460">Magnesium</keyword>
<dbReference type="InterPro" id="IPR027417">
    <property type="entry name" value="P-loop_NTPase"/>
</dbReference>
<evidence type="ECO:0000256" key="2">
    <source>
        <dbReference type="ARBA" id="ARBA00007599"/>
    </source>
</evidence>
<evidence type="ECO:0000256" key="10">
    <source>
        <dbReference type="ARBA" id="ARBA00032441"/>
    </source>
</evidence>
<evidence type="ECO:0000313" key="11">
    <source>
        <dbReference type="EMBL" id="MCQ9209445.1"/>
    </source>
</evidence>
<name>A0ABT1WLR5_9LACT</name>
<dbReference type="EMBL" id="JANHNZ010000002">
    <property type="protein sequence ID" value="MCQ9209445.1"/>
    <property type="molecule type" value="Genomic_DNA"/>
</dbReference>
<reference evidence="11" key="1">
    <citation type="submission" date="2022-07" db="EMBL/GenBank/DDBJ databases">
        <authorList>
            <person name="Jung M.-Y."/>
            <person name="Lee M."/>
        </authorList>
    </citation>
    <scope>NUCLEOTIDE SEQUENCE</scope>
    <source>
        <strain evidence="11">S8</strain>
    </source>
</reference>
<dbReference type="Proteomes" id="UP001059480">
    <property type="component" value="Unassembled WGS sequence"/>
</dbReference>
<keyword evidence="7" id="KW-0547">Nucleotide-binding</keyword>
<evidence type="ECO:0000313" key="12">
    <source>
        <dbReference type="Proteomes" id="UP001059480"/>
    </source>
</evidence>
<keyword evidence="4" id="KW-0963">Cytoplasm</keyword>
<evidence type="ECO:0000256" key="4">
    <source>
        <dbReference type="ARBA" id="ARBA00022490"/>
    </source>
</evidence>
<evidence type="ECO:0000256" key="9">
    <source>
        <dbReference type="ARBA" id="ARBA00022842"/>
    </source>
</evidence>
<keyword evidence="12" id="KW-1185">Reference proteome</keyword>